<dbReference type="EMBL" id="CP066776">
    <property type="protein sequence ID" value="QQL44850.1"/>
    <property type="molecule type" value="Genomic_DNA"/>
</dbReference>
<evidence type="ECO:0000256" key="3">
    <source>
        <dbReference type="ARBA" id="ARBA00022723"/>
    </source>
</evidence>
<dbReference type="Gene3D" id="3.90.550.10">
    <property type="entry name" value="Spore Coat Polysaccharide Biosynthesis Protein SpsA, Chain A"/>
    <property type="match status" value="1"/>
</dbReference>
<dbReference type="SUPFAM" id="SSF53448">
    <property type="entry name" value="Nucleotide-diphospho-sugar transferases"/>
    <property type="match status" value="1"/>
</dbReference>
<evidence type="ECO:0000313" key="10">
    <source>
        <dbReference type="Proteomes" id="UP000475117"/>
    </source>
</evidence>
<organism evidence="9 10">
    <name type="scientific">Sulfuriroseicoccus oceanibius</name>
    <dbReference type="NCBI Taxonomy" id="2707525"/>
    <lineage>
        <taxon>Bacteria</taxon>
        <taxon>Pseudomonadati</taxon>
        <taxon>Verrucomicrobiota</taxon>
        <taxon>Verrucomicrobiia</taxon>
        <taxon>Verrucomicrobiales</taxon>
        <taxon>Verrucomicrobiaceae</taxon>
        <taxon>Sulfuriroseicoccus</taxon>
    </lineage>
</organism>
<evidence type="ECO:0000256" key="6">
    <source>
        <dbReference type="ARBA" id="ARBA00023134"/>
    </source>
</evidence>
<evidence type="ECO:0000256" key="5">
    <source>
        <dbReference type="ARBA" id="ARBA00022842"/>
    </source>
</evidence>
<dbReference type="CDD" id="cd02503">
    <property type="entry name" value="MobA"/>
    <property type="match status" value="1"/>
</dbReference>
<dbReference type="RefSeq" id="WP_164364645.1">
    <property type="nucleotide sequence ID" value="NZ_CP066776.1"/>
</dbReference>
<dbReference type="PANTHER" id="PTHR19136">
    <property type="entry name" value="MOLYBDENUM COFACTOR GUANYLYLTRANSFERASE"/>
    <property type="match status" value="1"/>
</dbReference>
<proteinExistence type="predicted"/>
<protein>
    <submittedName>
        <fullName evidence="9">NTP transferase domain-containing protein</fullName>
    </submittedName>
</protein>
<dbReference type="InterPro" id="IPR013482">
    <property type="entry name" value="Molybde_CF_guanTrfase"/>
</dbReference>
<gene>
    <name evidence="9" type="ORF">G3M56_013375</name>
</gene>
<reference evidence="9 10" key="1">
    <citation type="submission" date="2020-12" db="EMBL/GenBank/DDBJ databases">
        <title>Sulforoseuscoccus oceanibium gen. nov., sp. nov., a representative of the phylum Verrucomicrobia with special cytoplasmic membrane, and proposal of Sulforoseuscoccusaceae fam. nov.</title>
        <authorList>
            <person name="Xi F."/>
        </authorList>
    </citation>
    <scope>NUCLEOTIDE SEQUENCE [LARGE SCALE GENOMIC DNA]</scope>
    <source>
        <strain evidence="9 10">T37</strain>
    </source>
</reference>
<dbReference type="KEGG" id="soa:G3M56_013375"/>
<dbReference type="AlphaFoldDB" id="A0A6B3L577"/>
<dbReference type="Gene3D" id="3.10.20.30">
    <property type="match status" value="1"/>
</dbReference>
<name>A0A6B3L577_9BACT</name>
<dbReference type="Proteomes" id="UP000475117">
    <property type="component" value="Chromosome"/>
</dbReference>
<dbReference type="GO" id="GO:0046872">
    <property type="term" value="F:metal ion binding"/>
    <property type="evidence" value="ECO:0007669"/>
    <property type="project" value="UniProtKB-KW"/>
</dbReference>
<dbReference type="InterPro" id="IPR012675">
    <property type="entry name" value="Beta-grasp_dom_sf"/>
</dbReference>
<keyword evidence="4" id="KW-0547">Nucleotide-binding</keyword>
<keyword evidence="7" id="KW-0501">Molybdenum cofactor biosynthesis</keyword>
<keyword evidence="10" id="KW-1185">Reference proteome</keyword>
<dbReference type="PANTHER" id="PTHR19136:SF81">
    <property type="entry name" value="MOLYBDENUM COFACTOR GUANYLYLTRANSFERASE"/>
    <property type="match status" value="1"/>
</dbReference>
<dbReference type="InterPro" id="IPR025877">
    <property type="entry name" value="MobA-like_NTP_Trfase"/>
</dbReference>
<dbReference type="InterPro" id="IPR003749">
    <property type="entry name" value="ThiS/MoaD-like"/>
</dbReference>
<dbReference type="Pfam" id="PF02597">
    <property type="entry name" value="ThiS"/>
    <property type="match status" value="1"/>
</dbReference>
<sequence>MSAEPTVRGLLLAGGKSKRMGQDKAAMVFRDGLTQIELVSAILSKVGVPVHLSLRDGQESPVDGAAVVRDAFGDAGPLGALASAQQAHPDCAWLVVACDLPLLSETAVAQLLEERVPSAAVTFFASRFDGRPEPLCAIWEPSSAQAVRDEVDSQRLCARRLLESEGLVVKALAPRDPMALDNANTPEEAEEIARRVSAPLIEVRVRYFGVLGAETGRSEECVATRATTVGELFSERKAQLGLEQDASVIRAAIDDEFVAWDAPLVAGADVAFMPPFAGG</sequence>
<dbReference type="SUPFAM" id="SSF54285">
    <property type="entry name" value="MoaD/ThiS"/>
    <property type="match status" value="1"/>
</dbReference>
<keyword evidence="6" id="KW-0342">GTP-binding</keyword>
<keyword evidence="3" id="KW-0479">Metal-binding</keyword>
<dbReference type="GO" id="GO:0016779">
    <property type="term" value="F:nucleotidyltransferase activity"/>
    <property type="evidence" value="ECO:0007669"/>
    <property type="project" value="TreeGrafter"/>
</dbReference>
<dbReference type="GO" id="GO:0005525">
    <property type="term" value="F:GTP binding"/>
    <property type="evidence" value="ECO:0007669"/>
    <property type="project" value="UniProtKB-KW"/>
</dbReference>
<evidence type="ECO:0000256" key="4">
    <source>
        <dbReference type="ARBA" id="ARBA00022741"/>
    </source>
</evidence>
<evidence type="ECO:0000256" key="2">
    <source>
        <dbReference type="ARBA" id="ARBA00022679"/>
    </source>
</evidence>
<evidence type="ECO:0000313" key="9">
    <source>
        <dbReference type="EMBL" id="QQL44850.1"/>
    </source>
</evidence>
<keyword evidence="2 9" id="KW-0808">Transferase</keyword>
<evidence type="ECO:0000256" key="7">
    <source>
        <dbReference type="ARBA" id="ARBA00023150"/>
    </source>
</evidence>
<dbReference type="InterPro" id="IPR016155">
    <property type="entry name" value="Mopterin_synth/thiamin_S_b"/>
</dbReference>
<evidence type="ECO:0000259" key="8">
    <source>
        <dbReference type="Pfam" id="PF12804"/>
    </source>
</evidence>
<feature type="domain" description="MobA-like NTP transferase" evidence="8">
    <location>
        <begin position="9"/>
        <end position="163"/>
    </location>
</feature>
<keyword evidence="1" id="KW-0963">Cytoplasm</keyword>
<dbReference type="CDD" id="cd00754">
    <property type="entry name" value="Ubl_MoaD"/>
    <property type="match status" value="1"/>
</dbReference>
<dbReference type="InterPro" id="IPR029044">
    <property type="entry name" value="Nucleotide-diphossugar_trans"/>
</dbReference>
<dbReference type="Pfam" id="PF12804">
    <property type="entry name" value="NTP_transf_3"/>
    <property type="match status" value="1"/>
</dbReference>
<keyword evidence="5" id="KW-0460">Magnesium</keyword>
<dbReference type="GO" id="GO:0006777">
    <property type="term" value="P:Mo-molybdopterin cofactor biosynthetic process"/>
    <property type="evidence" value="ECO:0007669"/>
    <property type="project" value="UniProtKB-KW"/>
</dbReference>
<accession>A0A6B3L577</accession>
<evidence type="ECO:0000256" key="1">
    <source>
        <dbReference type="ARBA" id="ARBA00022490"/>
    </source>
</evidence>